<name>A0A5C6CLF8_9BACT</name>
<keyword evidence="1" id="KW-0732">Signal</keyword>
<feature type="chain" id="PRO_5022868894" description="Tetratricopeptide repeat protein" evidence="1">
    <location>
        <begin position="29"/>
        <end position="791"/>
    </location>
</feature>
<comment type="caution">
    <text evidence="2">The sequence shown here is derived from an EMBL/GenBank/DDBJ whole genome shotgun (WGS) entry which is preliminary data.</text>
</comment>
<evidence type="ECO:0000313" key="2">
    <source>
        <dbReference type="EMBL" id="TWU24151.1"/>
    </source>
</evidence>
<evidence type="ECO:0000313" key="3">
    <source>
        <dbReference type="Proteomes" id="UP000316304"/>
    </source>
</evidence>
<accession>A0A5C6CLF8</accession>
<keyword evidence="3" id="KW-1185">Reference proteome</keyword>
<dbReference type="AlphaFoldDB" id="A0A5C6CLF8"/>
<organism evidence="2 3">
    <name type="scientific">Novipirellula galeiformis</name>
    <dbReference type="NCBI Taxonomy" id="2528004"/>
    <lineage>
        <taxon>Bacteria</taxon>
        <taxon>Pseudomonadati</taxon>
        <taxon>Planctomycetota</taxon>
        <taxon>Planctomycetia</taxon>
        <taxon>Pirellulales</taxon>
        <taxon>Pirellulaceae</taxon>
        <taxon>Novipirellula</taxon>
    </lineage>
</organism>
<feature type="signal peptide" evidence="1">
    <location>
        <begin position="1"/>
        <end position="28"/>
    </location>
</feature>
<dbReference type="InterPro" id="IPR011990">
    <property type="entry name" value="TPR-like_helical_dom_sf"/>
</dbReference>
<proteinExistence type="predicted"/>
<dbReference type="Gene3D" id="1.25.40.10">
    <property type="entry name" value="Tetratricopeptide repeat domain"/>
    <property type="match status" value="1"/>
</dbReference>
<gene>
    <name evidence="2" type="ORF">Pla52o_20750</name>
</gene>
<protein>
    <recommendedName>
        <fullName evidence="4">Tetratricopeptide repeat protein</fullName>
    </recommendedName>
</protein>
<dbReference type="EMBL" id="SJPT01000003">
    <property type="protein sequence ID" value="TWU24151.1"/>
    <property type="molecule type" value="Genomic_DNA"/>
</dbReference>
<evidence type="ECO:0008006" key="4">
    <source>
        <dbReference type="Google" id="ProtNLM"/>
    </source>
</evidence>
<reference evidence="2 3" key="1">
    <citation type="submission" date="2019-02" db="EMBL/GenBank/DDBJ databases">
        <title>Deep-cultivation of Planctomycetes and their phenomic and genomic characterization uncovers novel biology.</title>
        <authorList>
            <person name="Wiegand S."/>
            <person name="Jogler M."/>
            <person name="Boedeker C."/>
            <person name="Pinto D."/>
            <person name="Vollmers J."/>
            <person name="Rivas-Marin E."/>
            <person name="Kohn T."/>
            <person name="Peeters S.H."/>
            <person name="Heuer A."/>
            <person name="Rast P."/>
            <person name="Oberbeckmann S."/>
            <person name="Bunk B."/>
            <person name="Jeske O."/>
            <person name="Meyerdierks A."/>
            <person name="Storesund J.E."/>
            <person name="Kallscheuer N."/>
            <person name="Luecker S."/>
            <person name="Lage O.M."/>
            <person name="Pohl T."/>
            <person name="Merkel B.J."/>
            <person name="Hornburger P."/>
            <person name="Mueller R.-W."/>
            <person name="Bruemmer F."/>
            <person name="Labrenz M."/>
            <person name="Spormann A.M."/>
            <person name="Op Den Camp H."/>
            <person name="Overmann J."/>
            <person name="Amann R."/>
            <person name="Jetten M.S.M."/>
            <person name="Mascher T."/>
            <person name="Medema M.H."/>
            <person name="Devos D.P."/>
            <person name="Kaster A.-K."/>
            <person name="Ovreas L."/>
            <person name="Rohde M."/>
            <person name="Galperin M.Y."/>
            <person name="Jogler C."/>
        </authorList>
    </citation>
    <scope>NUCLEOTIDE SEQUENCE [LARGE SCALE GENOMIC DNA]</scope>
    <source>
        <strain evidence="2 3">Pla52o</strain>
    </source>
</reference>
<sequence length="791" mass="87233" precursor="true">MITMPASCARFLIAIVFTLFLPCGLVLAQSSAAQPTAVGRTSNDRDADLIAELIRRTEFDVAENLILRGLESTSPMSDAYARWTLWYCELETAQRRTREDFSDQEILAAQKPIRELLDSYPEHPRALFLQSQLIGVETAAAEHDLLAVMIHPADEQRTERALRRLTAAASVLETLATTTFEAKTRLDSRSPTTPEAAAMGSDLARLAQQTQVDLVRVKLMGTELFPRGSDDRLAASTAALQAADEALTQLPSECQARNEVERLRVITLLRSEDFDRARREFNQLVSEVPVASDLRMRALDILIDLRSDRHDEAFRKLDAFYQPSPSQAPLSIDMDLVRLESLLLRDADDRNQGGDWMEMIGKRHGAYGRRRAETIAIDVLRSAPSHASSGESPLRMDPGIVAAQGRQYLRDGNPVRAAQLLASAAMAESTPDRAIKRSLESAAAFVAAKQPSDAADILSGVATLKPSGSGAAAAHLQAAILKSQAKVSATELEAMLQTTITTWPDSEQANQAGNWLVKLYTAQQRRVDAAEVATTLGVNDFETAFELWEDAFQSSDEAARIEMMPRLKHAFAKSMDEPSVAERYRHLATYFFDRVDLDDLPPIDPSAAATVSPSEALLRFRISGATAAELQKLAGDKLEMAAARLMKDGRQDTTLRIPIATLIESWPPVSANSLEHAERLVWLGRIKEATTAINALAGEPDAPRDLVRQAASLLSRSDNDAAKRISIEWWDRWAAGLPVGSDDWHRAKLESITTLKQLGDVQQAQQRARYILLTNPPKDNALRDQYSSLQR</sequence>
<dbReference type="Proteomes" id="UP000316304">
    <property type="component" value="Unassembled WGS sequence"/>
</dbReference>
<evidence type="ECO:0000256" key="1">
    <source>
        <dbReference type="SAM" id="SignalP"/>
    </source>
</evidence>